<accession>A0A6C0AEA5</accession>
<proteinExistence type="predicted"/>
<name>A0A6C0AEA5_9ZZZZ</name>
<organism evidence="1">
    <name type="scientific">viral metagenome</name>
    <dbReference type="NCBI Taxonomy" id="1070528"/>
    <lineage>
        <taxon>unclassified sequences</taxon>
        <taxon>metagenomes</taxon>
        <taxon>organismal metagenomes</taxon>
    </lineage>
</organism>
<evidence type="ECO:0000313" key="1">
    <source>
        <dbReference type="EMBL" id="QHS78084.1"/>
    </source>
</evidence>
<sequence length="184" mass="22569">MNYKNIHSIHKFLFNFKDDKNFVIEFLKNFFEFYGDKLNLPYSNQEEKEIIVCKILNKKTIKNYPEYNKFRSGQKFNLNDIGPKKRKVLYFMSLLYGYIWYTEISSTFEKLGYEYNNFFDDDENRNKFFSYKFLKSKRLDNLDYYDLIENNDNILETKYRLKNECKFYKSGVTSPSQIKKNNFF</sequence>
<protein>
    <submittedName>
        <fullName evidence="1">Uncharacterized protein</fullName>
    </submittedName>
</protein>
<dbReference type="AlphaFoldDB" id="A0A6C0AEA5"/>
<reference evidence="1" key="1">
    <citation type="journal article" date="2020" name="Nature">
        <title>Giant virus diversity and host interactions through global metagenomics.</title>
        <authorList>
            <person name="Schulz F."/>
            <person name="Roux S."/>
            <person name="Paez-Espino D."/>
            <person name="Jungbluth S."/>
            <person name="Walsh D.A."/>
            <person name="Denef V.J."/>
            <person name="McMahon K.D."/>
            <person name="Konstantinidis K.T."/>
            <person name="Eloe-Fadrosh E.A."/>
            <person name="Kyrpides N.C."/>
            <person name="Woyke T."/>
        </authorList>
    </citation>
    <scope>NUCLEOTIDE SEQUENCE</scope>
    <source>
        <strain evidence="1">GVMAG-S-1021933-23</strain>
    </source>
</reference>
<dbReference type="EMBL" id="MN740594">
    <property type="protein sequence ID" value="QHS78084.1"/>
    <property type="molecule type" value="Genomic_DNA"/>
</dbReference>